<keyword evidence="2" id="KW-1185">Reference proteome</keyword>
<dbReference type="OrthoDB" id="9953438at2"/>
<accession>A0A4V2NTN7</accession>
<sequence>MVKKITLWSKVNRDENGKFLNAKFNHIEDGWIEGVYPKPISEEFTNQKAWSKSEWIYKFGTLDKNFKVETL</sequence>
<evidence type="ECO:0000313" key="1">
    <source>
        <dbReference type="EMBL" id="TCJ00960.1"/>
    </source>
</evidence>
<gene>
    <name evidence="1" type="ORF">E0Y62_26385</name>
</gene>
<dbReference type="AlphaFoldDB" id="A0A4V2NTN7"/>
<protein>
    <submittedName>
        <fullName evidence="1">Uncharacterized protein</fullName>
    </submittedName>
</protein>
<reference evidence="1 2" key="1">
    <citation type="submission" date="2019-03" db="EMBL/GenBank/DDBJ databases">
        <authorList>
            <person name="Jensen L."/>
            <person name="Storgaard J."/>
            <person name="Sulaj E."/>
            <person name="Schramm A."/>
            <person name="Marshall I.P.G."/>
        </authorList>
    </citation>
    <scope>NUCLEOTIDE SEQUENCE [LARGE SCALE GENOMIC DNA]</scope>
    <source>
        <strain evidence="1 2">2017H2G3</strain>
    </source>
</reference>
<dbReference type="Proteomes" id="UP000293846">
    <property type="component" value="Unassembled WGS sequence"/>
</dbReference>
<name>A0A4V2NTN7_9BACI</name>
<evidence type="ECO:0000313" key="2">
    <source>
        <dbReference type="Proteomes" id="UP000293846"/>
    </source>
</evidence>
<organism evidence="1 2">
    <name type="scientific">Cytobacillus praedii</name>
    <dbReference type="NCBI Taxonomy" id="1742358"/>
    <lineage>
        <taxon>Bacteria</taxon>
        <taxon>Bacillati</taxon>
        <taxon>Bacillota</taxon>
        <taxon>Bacilli</taxon>
        <taxon>Bacillales</taxon>
        <taxon>Bacillaceae</taxon>
        <taxon>Cytobacillus</taxon>
    </lineage>
</organism>
<dbReference type="EMBL" id="SJTH01000098">
    <property type="protein sequence ID" value="TCJ00960.1"/>
    <property type="molecule type" value="Genomic_DNA"/>
</dbReference>
<comment type="caution">
    <text evidence="1">The sequence shown here is derived from an EMBL/GenBank/DDBJ whole genome shotgun (WGS) entry which is preliminary data.</text>
</comment>
<proteinExistence type="predicted"/>